<dbReference type="RefSeq" id="XP_052745417.1">
    <property type="nucleotide sequence ID" value="XM_052889457.1"/>
</dbReference>
<protein>
    <submittedName>
        <fullName evidence="3">Uncharacterized protein LOC112045694</fullName>
    </submittedName>
</protein>
<evidence type="ECO:0000256" key="1">
    <source>
        <dbReference type="SAM" id="SignalP"/>
    </source>
</evidence>
<feature type="chain" id="PRO_5047513510" evidence="1">
    <location>
        <begin position="21"/>
        <end position="1173"/>
    </location>
</feature>
<dbReference type="Proteomes" id="UP001652582">
    <property type="component" value="Chromosome 26"/>
</dbReference>
<evidence type="ECO:0000313" key="3">
    <source>
        <dbReference type="RefSeq" id="XP_052745417.1"/>
    </source>
</evidence>
<accession>A0ABM3M1Q2</accession>
<dbReference type="SUPFAM" id="SSF48371">
    <property type="entry name" value="ARM repeat"/>
    <property type="match status" value="1"/>
</dbReference>
<keyword evidence="1" id="KW-0732">Signal</keyword>
<organism evidence="2 3">
    <name type="scientific">Bicyclus anynana</name>
    <name type="common">Squinting bush brown butterfly</name>
    <dbReference type="NCBI Taxonomy" id="110368"/>
    <lineage>
        <taxon>Eukaryota</taxon>
        <taxon>Metazoa</taxon>
        <taxon>Ecdysozoa</taxon>
        <taxon>Arthropoda</taxon>
        <taxon>Hexapoda</taxon>
        <taxon>Insecta</taxon>
        <taxon>Pterygota</taxon>
        <taxon>Neoptera</taxon>
        <taxon>Endopterygota</taxon>
        <taxon>Lepidoptera</taxon>
        <taxon>Glossata</taxon>
        <taxon>Ditrysia</taxon>
        <taxon>Papilionoidea</taxon>
        <taxon>Nymphalidae</taxon>
        <taxon>Satyrinae</taxon>
        <taxon>Satyrini</taxon>
        <taxon>Mycalesina</taxon>
        <taxon>Bicyclus</taxon>
    </lineage>
</organism>
<feature type="signal peptide" evidence="1">
    <location>
        <begin position="1"/>
        <end position="20"/>
    </location>
</feature>
<dbReference type="GeneID" id="112045694"/>
<name>A0ABM3M1Q2_BICAN</name>
<dbReference type="InterPro" id="IPR016024">
    <property type="entry name" value="ARM-type_fold"/>
</dbReference>
<reference evidence="3" key="1">
    <citation type="submission" date="2025-08" db="UniProtKB">
        <authorList>
            <consortium name="RefSeq"/>
        </authorList>
    </citation>
    <scope>IDENTIFICATION</scope>
</reference>
<proteinExistence type="predicted"/>
<evidence type="ECO:0000313" key="2">
    <source>
        <dbReference type="Proteomes" id="UP001652582"/>
    </source>
</evidence>
<sequence length="1173" mass="130808">MYTGCLWQLRLLHYCPLAQQAALGCLAAVARRSAAGARGLRRHVASLEETATCKAPLATLIGTICEHHPSAVEDEVTRIWRVFLNLLDSNKYSVTVRKAILDGVRGLLTHFGAELPTRELNVLYEQLLAHLDHPKCEAAALQLLAAHARLFRERVAGDARVRALAWRSGARPAILALYGAAGEALAPDAFQKILDSEVSPRTRSARFYERYTALRVRALAGTGADATDAAEHADVRALQHRVRCGHVDWDTCEAVCWCIHARVPFSECVLQAAILCYERFPANKRKEVVVHSLLRADAELRSCTVKFLIAESVRAVPGAGWLRLWRDMFDDEDGRDAVVAECCDLVLDDVLHCVTDVLHSFVDDESSSDALARLLALVLDVLRAHPARVRRPLMARALRRRARTHAIAAPAAILLGLHLGVVYEDLPLHTCADEAMLLKFSEALLCAPDTLADKCPPRDLLTALEIIFSNNETEPALLSRAVQQLDTLLSDDSLDESDSERVRKIVVKLEKLTQFVGKKSKFERILHRDIVMFLGKHGQELAEPSAESDRMLIYNLQNSLVLDIPHNDGTIKLNLQAVLYAAIQREDLDALNMLLRVITANLSKTRERHILQTALIRVLLSLSHCGASSTAVSLCDASCAVDLFKYAVLEKSTRSRKILLDATEVLLRKDGQILENILECFLQNENDSMYQSSDIAIFILNQMKENNALSHQYLHTIIDKMIRVEASCDVIKMAADLYLDKCNQVDDLPRDVIKTLDSTKNDVKKCAVVVEFVKRLLEIRLSSETDEILDFILDVVKECDGNVNLTLFMGVTEVFGAERVKKAVLFDNLLEKILNTDCRDEYKKDFLHIKLDFYNTYSDVIQQAGQRCRIEDSEITIQNIIEYGEKLTKFLSDDTISVWFRHQPIDDITRSIERYDFKAEHEDCVRAMRVMLLECKRRDALPVVAVKCWAECVGRLDVANVGRSLPQQTAYLMDMLAVAFDYLSDDEILAIINKGDAGHQFLRTFMPAVFPRLTAEPYVLARGCSALLRDVLSCAASTDCRERVLGFVDALWPEFAQHSTTEQKLSALSALRPAPVHSRAARWALDAIASPHTSLQHKIVMLDVLPNDVKYSLLAKTLCPHLPARLDELTGLSASAFQTLLDALADSAYTGDTADTLLDTVVTVAAGEPSSVN</sequence>
<gene>
    <name evidence="3" type="primary">LOC112045694</name>
</gene>
<keyword evidence="2" id="KW-1185">Reference proteome</keyword>